<reference evidence="5 6" key="2">
    <citation type="journal article" date="2012" name="Proc. Natl. Acad. Sci. U.S.A.">
        <title>Antigenic diversity is generated by distinct evolutionary mechanisms in African trypanosome species.</title>
        <authorList>
            <person name="Jackson A.P."/>
            <person name="Berry A."/>
            <person name="Aslett M."/>
            <person name="Allison H.C."/>
            <person name="Burton P."/>
            <person name="Vavrova-Anderson J."/>
            <person name="Brown R."/>
            <person name="Browne H."/>
            <person name="Corton N."/>
            <person name="Hauser H."/>
            <person name="Gamble J."/>
            <person name="Gilderthorp R."/>
            <person name="Marcello L."/>
            <person name="McQuillan J."/>
            <person name="Otto T.D."/>
            <person name="Quail M.A."/>
            <person name="Sanders M.J."/>
            <person name="van Tonder A."/>
            <person name="Ginger M.L."/>
            <person name="Field M.C."/>
            <person name="Barry J.D."/>
            <person name="Hertz-Fowler C."/>
            <person name="Berriman M."/>
        </authorList>
    </citation>
    <scope>NUCLEOTIDE SEQUENCE [LARGE SCALE GENOMIC DNA]</scope>
    <source>
        <strain evidence="5 6">IL3000</strain>
    </source>
</reference>
<evidence type="ECO:0000256" key="3">
    <source>
        <dbReference type="SAM" id="SignalP"/>
    </source>
</evidence>
<dbReference type="AlphaFoldDB" id="F9W9F2"/>
<dbReference type="GO" id="GO:0006508">
    <property type="term" value="P:proteolysis"/>
    <property type="evidence" value="ECO:0007669"/>
    <property type="project" value="InterPro"/>
</dbReference>
<dbReference type="Pfam" id="PF00112">
    <property type="entry name" value="Peptidase_C1"/>
    <property type="match status" value="1"/>
</dbReference>
<dbReference type="InterPro" id="IPR000668">
    <property type="entry name" value="Peptidase_C1A_C"/>
</dbReference>
<dbReference type="SMART" id="SM00645">
    <property type="entry name" value="Pept_C1"/>
    <property type="match status" value="1"/>
</dbReference>
<dbReference type="VEuPathDB" id="TriTrypDB:TcIL3000_0_45430"/>
<organism evidence="5 6">
    <name type="scientific">Trypanosoma congolense (strain IL3000)</name>
    <dbReference type="NCBI Taxonomy" id="1068625"/>
    <lineage>
        <taxon>Eukaryota</taxon>
        <taxon>Discoba</taxon>
        <taxon>Euglenozoa</taxon>
        <taxon>Kinetoplastea</taxon>
        <taxon>Metakinetoplastina</taxon>
        <taxon>Trypanosomatida</taxon>
        <taxon>Trypanosomatidae</taxon>
        <taxon>Trypanosoma</taxon>
        <taxon>Nannomonas</taxon>
    </lineage>
</organism>
<dbReference type="SMR" id="F9W9F2"/>
<feature type="chain" id="PRO_5018652743" evidence="3">
    <location>
        <begin position="22"/>
        <end position="335"/>
    </location>
</feature>
<protein>
    <submittedName>
        <fullName evidence="5">WGS project CAEQ00000000 data, annotated contig 1854</fullName>
    </submittedName>
</protein>
<accession>F9W9F2</accession>
<dbReference type="CDD" id="cd02620">
    <property type="entry name" value="Peptidase_C1A_CathepsinB"/>
    <property type="match status" value="1"/>
</dbReference>
<gene>
    <name evidence="5" type="ORF">TCIL3000_0_45430</name>
</gene>
<dbReference type="PROSITE" id="PS00139">
    <property type="entry name" value="THIOL_PROTEASE_CYS"/>
    <property type="match status" value="1"/>
</dbReference>
<reference evidence="6" key="1">
    <citation type="submission" date="2011-07" db="EMBL/GenBank/DDBJ databases">
        <title>Divergent evolution of antigenic variation in African trypanosomes.</title>
        <authorList>
            <person name="Jackson A.P."/>
            <person name="Berry A."/>
            <person name="Allison H.C."/>
            <person name="Burton P."/>
            <person name="Anderson J."/>
            <person name="Aslett M."/>
            <person name="Brown R."/>
            <person name="Corton N."/>
            <person name="Harris D."/>
            <person name="Hauser H."/>
            <person name="Gamble J."/>
            <person name="Gilderthorp R."/>
            <person name="McQuillan J."/>
            <person name="Quail M.A."/>
            <person name="Sanders M."/>
            <person name="Van Tonder A."/>
            <person name="Ginger M.L."/>
            <person name="Donelson J.E."/>
            <person name="Field M.C."/>
            <person name="Barry J.D."/>
            <person name="Berriman M."/>
            <person name="Hertz-Fowler C."/>
        </authorList>
    </citation>
    <scope>NUCLEOTIDE SEQUENCE [LARGE SCALE GENOMIC DNA]</scope>
    <source>
        <strain evidence="6">IL3000</strain>
    </source>
</reference>
<evidence type="ECO:0000313" key="5">
    <source>
        <dbReference type="EMBL" id="CCD13852.1"/>
    </source>
</evidence>
<sequence>MRAHVILCSVSVVLLAMNTSALVAREAPLLTKEFVDTVNRLSGGMWTAVYDGRMQNTTVSEAKRLNRATRKPVSVLPRVNFTEEELLAPLPETFDAAEKWPNCPTITEISDQSSCGSCWAVAAATSMTDRYCTIHGVRGLRISAADLLACCGDCGYGCLGGDPDMAWAYFSSEGIASGRCQPYPFPRCSHYTNSTTYPQCSALHLWTPTCNPACTDSTISKKKYRGLKSYSLSGEEDFRRELYFRGPFQAVFDVWSDLFAYKHGVYKHVGGAFIGAHAVRIVGWGNQSGVPYWKIANSWNAEWGDRGYFFMLRGDNECGIEDSGSAGVPAIPNAP</sequence>
<feature type="domain" description="Peptidase C1A papain C-terminal" evidence="4">
    <location>
        <begin position="90"/>
        <end position="328"/>
    </location>
</feature>
<proteinExistence type="inferred from homology"/>
<dbReference type="MEROPS" id="C01.098"/>
<comment type="function">
    <text evidence="2">Thiol protease which is required for parasite excystation and invasion of the proximal small intestine of the human host.</text>
</comment>
<evidence type="ECO:0000259" key="4">
    <source>
        <dbReference type="SMART" id="SM00645"/>
    </source>
</evidence>
<dbReference type="PROSITE" id="PS00639">
    <property type="entry name" value="THIOL_PROTEASE_HIS"/>
    <property type="match status" value="1"/>
</dbReference>
<dbReference type="OMA" id="VMVSTTW"/>
<evidence type="ECO:0000256" key="2">
    <source>
        <dbReference type="ARBA" id="ARBA00060028"/>
    </source>
</evidence>
<dbReference type="InterPro" id="IPR000169">
    <property type="entry name" value="Pept_cys_AS"/>
</dbReference>
<dbReference type="GO" id="GO:0008234">
    <property type="term" value="F:cysteine-type peptidase activity"/>
    <property type="evidence" value="ECO:0007669"/>
    <property type="project" value="InterPro"/>
</dbReference>
<keyword evidence="3" id="KW-0732">Signal</keyword>
<dbReference type="PANTHER" id="PTHR12411">
    <property type="entry name" value="CYSTEINE PROTEASE FAMILY C1-RELATED"/>
    <property type="match status" value="1"/>
</dbReference>
<evidence type="ECO:0000256" key="1">
    <source>
        <dbReference type="ARBA" id="ARBA00008455"/>
    </source>
</evidence>
<dbReference type="Proteomes" id="UP000000702">
    <property type="component" value="Unassembled WGS sequence"/>
</dbReference>
<dbReference type="FunFam" id="3.90.70.10:FF:000096">
    <property type="entry name" value="Cathepsin B-like cysteine protease"/>
    <property type="match status" value="1"/>
</dbReference>
<evidence type="ECO:0000313" key="6">
    <source>
        <dbReference type="Proteomes" id="UP000000702"/>
    </source>
</evidence>
<dbReference type="PRINTS" id="PR00705">
    <property type="entry name" value="PAPAIN"/>
</dbReference>
<comment type="similarity">
    <text evidence="1">Belongs to the peptidase C1 family.</text>
</comment>
<dbReference type="Gene3D" id="3.90.70.10">
    <property type="entry name" value="Cysteine proteinases"/>
    <property type="match status" value="1"/>
</dbReference>
<keyword evidence="6" id="KW-1185">Reference proteome</keyword>
<dbReference type="InterPro" id="IPR025660">
    <property type="entry name" value="Pept_his_AS"/>
</dbReference>
<comment type="caution">
    <text evidence="5">The sequence shown here is derived from an EMBL/GenBank/DDBJ whole genome shotgun (WGS) entry which is preliminary data.</text>
</comment>
<feature type="signal peptide" evidence="3">
    <location>
        <begin position="1"/>
        <end position="21"/>
    </location>
</feature>
<dbReference type="InterPro" id="IPR013128">
    <property type="entry name" value="Peptidase_C1A"/>
</dbReference>
<name>F9W9F2_TRYCI</name>
<dbReference type="EMBL" id="CAEQ01001302">
    <property type="protein sequence ID" value="CCD13852.1"/>
    <property type="molecule type" value="Genomic_DNA"/>
</dbReference>
<dbReference type="InterPro" id="IPR038765">
    <property type="entry name" value="Papain-like_cys_pep_sf"/>
</dbReference>
<dbReference type="SUPFAM" id="SSF54001">
    <property type="entry name" value="Cysteine proteinases"/>
    <property type="match status" value="1"/>
</dbReference>